<dbReference type="EMBL" id="BOMQ01000008">
    <property type="protein sequence ID" value="GIE47225.1"/>
    <property type="molecule type" value="Genomic_DNA"/>
</dbReference>
<dbReference type="Gene3D" id="3.30.750.24">
    <property type="entry name" value="STAS domain"/>
    <property type="match status" value="1"/>
</dbReference>
<feature type="compositionally biased region" description="Basic residues" evidence="1">
    <location>
        <begin position="66"/>
        <end position="75"/>
    </location>
</feature>
<evidence type="ECO:0000313" key="4">
    <source>
        <dbReference type="Proteomes" id="UP000647172"/>
    </source>
</evidence>
<dbReference type="InterPro" id="IPR002645">
    <property type="entry name" value="STAS_dom"/>
</dbReference>
<accession>A0A919MRR6</accession>
<dbReference type="PROSITE" id="PS50801">
    <property type="entry name" value="STAS"/>
    <property type="match status" value="1"/>
</dbReference>
<dbReference type="Proteomes" id="UP000647172">
    <property type="component" value="Unassembled WGS sequence"/>
</dbReference>
<dbReference type="AlphaFoldDB" id="A0A919MRR6"/>
<dbReference type="RefSeq" id="WP_203764717.1">
    <property type="nucleotide sequence ID" value="NZ_BOMQ01000008.1"/>
</dbReference>
<dbReference type="SUPFAM" id="SSF52091">
    <property type="entry name" value="SpoIIaa-like"/>
    <property type="match status" value="1"/>
</dbReference>
<dbReference type="Pfam" id="PF01740">
    <property type="entry name" value="STAS"/>
    <property type="match status" value="1"/>
</dbReference>
<gene>
    <name evidence="3" type="ORF">Ani05nite_07590</name>
</gene>
<sequence length="206" mass="21672">MTVDAVAADAGVHLICDGCGRVAAASGCGLHDAHVVYVAVGEIGWTGPAFARGPHRCPGCETRGPGHGRRRRQRRTNPTGRVSWQLTRAVCLVRAVGDLDVEIVGDLRAALDTALTEHAVVIVDLTRAASIDPIATGAVLRARQSARRFGTDLLLVASSAMRQVVSHSMRLAATIPTFDTVPQAMSAARALPALPIRGRVQGEPVH</sequence>
<feature type="region of interest" description="Disordered" evidence="1">
    <location>
        <begin position="60"/>
        <end position="79"/>
    </location>
</feature>
<feature type="domain" description="STAS" evidence="2">
    <location>
        <begin position="90"/>
        <end position="188"/>
    </location>
</feature>
<evidence type="ECO:0000259" key="2">
    <source>
        <dbReference type="PROSITE" id="PS50801"/>
    </source>
</evidence>
<protein>
    <recommendedName>
        <fullName evidence="2">STAS domain-containing protein</fullName>
    </recommendedName>
</protein>
<keyword evidence="4" id="KW-1185">Reference proteome</keyword>
<evidence type="ECO:0000256" key="1">
    <source>
        <dbReference type="SAM" id="MobiDB-lite"/>
    </source>
</evidence>
<evidence type="ECO:0000313" key="3">
    <source>
        <dbReference type="EMBL" id="GIE47225.1"/>
    </source>
</evidence>
<organism evidence="3 4">
    <name type="scientific">Actinoplanes nipponensis</name>
    <dbReference type="NCBI Taxonomy" id="135950"/>
    <lineage>
        <taxon>Bacteria</taxon>
        <taxon>Bacillati</taxon>
        <taxon>Actinomycetota</taxon>
        <taxon>Actinomycetes</taxon>
        <taxon>Micromonosporales</taxon>
        <taxon>Micromonosporaceae</taxon>
        <taxon>Actinoplanes</taxon>
    </lineage>
</organism>
<dbReference type="InterPro" id="IPR036513">
    <property type="entry name" value="STAS_dom_sf"/>
</dbReference>
<proteinExistence type="predicted"/>
<comment type="caution">
    <text evidence="3">The sequence shown here is derived from an EMBL/GenBank/DDBJ whole genome shotgun (WGS) entry which is preliminary data.</text>
</comment>
<reference evidence="3" key="1">
    <citation type="submission" date="2021-01" db="EMBL/GenBank/DDBJ databases">
        <title>Whole genome shotgun sequence of Actinoplanes nipponensis NBRC 14063.</title>
        <authorList>
            <person name="Komaki H."/>
            <person name="Tamura T."/>
        </authorList>
    </citation>
    <scope>NUCLEOTIDE SEQUENCE</scope>
    <source>
        <strain evidence="3">NBRC 14063</strain>
    </source>
</reference>
<name>A0A919MRR6_9ACTN</name>